<dbReference type="InterPro" id="IPR015300">
    <property type="entry name" value="DNA-bd_pseudobarrel_sf"/>
</dbReference>
<protein>
    <recommendedName>
        <fullName evidence="6">TF-B3 domain-containing protein</fullName>
    </recommendedName>
</protein>
<keyword evidence="8" id="KW-1185">Reference proteome</keyword>
<dbReference type="Proteomes" id="UP000824469">
    <property type="component" value="Unassembled WGS sequence"/>
</dbReference>
<dbReference type="PROSITE" id="PS50863">
    <property type="entry name" value="B3"/>
    <property type="match status" value="1"/>
</dbReference>
<feature type="region of interest" description="Disordered" evidence="5">
    <location>
        <begin position="332"/>
        <end position="382"/>
    </location>
</feature>
<accession>A0AA38FSL0</accession>
<evidence type="ECO:0000313" key="8">
    <source>
        <dbReference type="Proteomes" id="UP000824469"/>
    </source>
</evidence>
<evidence type="ECO:0000313" key="7">
    <source>
        <dbReference type="EMBL" id="KAH9309564.1"/>
    </source>
</evidence>
<dbReference type="CDD" id="cd10017">
    <property type="entry name" value="B3_DNA"/>
    <property type="match status" value="2"/>
</dbReference>
<dbReference type="SMART" id="SM01019">
    <property type="entry name" value="B3"/>
    <property type="match status" value="1"/>
</dbReference>
<dbReference type="InterPro" id="IPR003340">
    <property type="entry name" value="B3_DNA-bd"/>
</dbReference>
<dbReference type="PANTHER" id="PTHR31391:SF106">
    <property type="entry name" value="B3 DOMAIN-CONTAINING PROTEIN OS01G0723500"/>
    <property type="match status" value="1"/>
</dbReference>
<feature type="region of interest" description="Disordered" evidence="5">
    <location>
        <begin position="124"/>
        <end position="174"/>
    </location>
</feature>
<evidence type="ECO:0000256" key="2">
    <source>
        <dbReference type="ARBA" id="ARBA00023125"/>
    </source>
</evidence>
<feature type="compositionally biased region" description="Basic and acidic residues" evidence="5">
    <location>
        <begin position="132"/>
        <end position="141"/>
    </location>
</feature>
<feature type="non-terminal residue" evidence="7">
    <location>
        <position position="382"/>
    </location>
</feature>
<keyword evidence="2" id="KW-0238">DNA-binding</keyword>
<organism evidence="7 8">
    <name type="scientific">Taxus chinensis</name>
    <name type="common">Chinese yew</name>
    <name type="synonym">Taxus wallichiana var. chinensis</name>
    <dbReference type="NCBI Taxonomy" id="29808"/>
    <lineage>
        <taxon>Eukaryota</taxon>
        <taxon>Viridiplantae</taxon>
        <taxon>Streptophyta</taxon>
        <taxon>Embryophyta</taxon>
        <taxon>Tracheophyta</taxon>
        <taxon>Spermatophyta</taxon>
        <taxon>Pinopsida</taxon>
        <taxon>Pinidae</taxon>
        <taxon>Conifers II</taxon>
        <taxon>Cupressales</taxon>
        <taxon>Taxaceae</taxon>
        <taxon>Taxus</taxon>
    </lineage>
</organism>
<reference evidence="7 8" key="1">
    <citation type="journal article" date="2021" name="Nat. Plants">
        <title>The Taxus genome provides insights into paclitaxel biosynthesis.</title>
        <authorList>
            <person name="Xiong X."/>
            <person name="Gou J."/>
            <person name="Liao Q."/>
            <person name="Li Y."/>
            <person name="Zhou Q."/>
            <person name="Bi G."/>
            <person name="Li C."/>
            <person name="Du R."/>
            <person name="Wang X."/>
            <person name="Sun T."/>
            <person name="Guo L."/>
            <person name="Liang H."/>
            <person name="Lu P."/>
            <person name="Wu Y."/>
            <person name="Zhang Z."/>
            <person name="Ro D.K."/>
            <person name="Shang Y."/>
            <person name="Huang S."/>
            <person name="Yan J."/>
        </authorList>
    </citation>
    <scope>NUCLEOTIDE SEQUENCE [LARGE SCALE GENOMIC DNA]</scope>
    <source>
        <strain evidence="7">Ta-2019</strain>
    </source>
</reference>
<keyword evidence="4" id="KW-0539">Nucleus</keyword>
<dbReference type="AlphaFoldDB" id="A0AA38FSL0"/>
<dbReference type="Pfam" id="PF02362">
    <property type="entry name" value="B3"/>
    <property type="match status" value="1"/>
</dbReference>
<sequence length="382" mass="42999">RIPPAFIPNLMHDTDENVVLEGPSGHRWVVKLWGTSTEIGFGQGWGNFVHDQRVELGDFLVFKYVCTSYFKIMIFGKSGCEKNTTASVPDETHYDLHKTCPATSSPSASLRCFDPTMNSHLPIDLVSDEETMNEKVAENQGRKTKPSSYSRGPHLSKSPRHSQPSLAGKKRKLVKSCAETETEERRYRGIYYVSRRRPVTEAERNKVHKAANSFTSDKPFCLIRMKPSHVYLGFSVSMPKKYINHLQLPRGRTEIILVDPNCKEWKVRVVKKCTPYKRMKSNGNSDSITLPLTHSKKLKVSEEDLVTNLSEKALEHKGKGAKQGIKQVKKLNERITVPTNHSKKMKVSEEDLATNSSAKASGSKQGKDAKTGIEQLNKETVV</sequence>
<comment type="caution">
    <text evidence="7">The sequence shown here is derived from an EMBL/GenBank/DDBJ whole genome shotgun (WGS) entry which is preliminary data.</text>
</comment>
<dbReference type="Gene3D" id="2.40.330.10">
    <property type="entry name" value="DNA-binding pseudobarrel domain"/>
    <property type="match status" value="2"/>
</dbReference>
<feature type="domain" description="TF-B3" evidence="6">
    <location>
        <begin position="1"/>
        <end position="78"/>
    </location>
</feature>
<dbReference type="EMBL" id="JAHRHJ020000007">
    <property type="protein sequence ID" value="KAH9309564.1"/>
    <property type="molecule type" value="Genomic_DNA"/>
</dbReference>
<evidence type="ECO:0000256" key="5">
    <source>
        <dbReference type="SAM" id="MobiDB-lite"/>
    </source>
</evidence>
<keyword evidence="3" id="KW-0804">Transcription</keyword>
<dbReference type="PANTHER" id="PTHR31391">
    <property type="entry name" value="B3 DOMAIN-CONTAINING PROTEIN OS11G0197600-RELATED"/>
    <property type="match status" value="1"/>
</dbReference>
<gene>
    <name evidence="7" type="ORF">KI387_037475</name>
</gene>
<keyword evidence="1" id="KW-0805">Transcription regulation</keyword>
<evidence type="ECO:0000256" key="1">
    <source>
        <dbReference type="ARBA" id="ARBA00023015"/>
    </source>
</evidence>
<evidence type="ECO:0000256" key="4">
    <source>
        <dbReference type="ARBA" id="ARBA00023242"/>
    </source>
</evidence>
<proteinExistence type="predicted"/>
<dbReference type="InterPro" id="IPR044837">
    <property type="entry name" value="REM16-like"/>
</dbReference>
<name>A0AA38FSL0_TAXCH</name>
<dbReference type="SUPFAM" id="SSF101936">
    <property type="entry name" value="DNA-binding pseudobarrel domain"/>
    <property type="match status" value="2"/>
</dbReference>
<evidence type="ECO:0000259" key="6">
    <source>
        <dbReference type="PROSITE" id="PS50863"/>
    </source>
</evidence>
<evidence type="ECO:0000256" key="3">
    <source>
        <dbReference type="ARBA" id="ARBA00023163"/>
    </source>
</evidence>
<dbReference type="GO" id="GO:0003677">
    <property type="term" value="F:DNA binding"/>
    <property type="evidence" value="ECO:0007669"/>
    <property type="project" value="UniProtKB-KW"/>
</dbReference>